<name>A0A3G8XZP7_9FLAO</name>
<organism evidence="3 4">
    <name type="scientific">Epilithonimonas vandammei</name>
    <dbReference type="NCBI Taxonomy" id="2487072"/>
    <lineage>
        <taxon>Bacteria</taxon>
        <taxon>Pseudomonadati</taxon>
        <taxon>Bacteroidota</taxon>
        <taxon>Flavobacteriia</taxon>
        <taxon>Flavobacteriales</taxon>
        <taxon>Weeksellaceae</taxon>
        <taxon>Chryseobacterium group</taxon>
        <taxon>Epilithonimonas</taxon>
    </lineage>
</organism>
<sequence length="123" mass="14631">MAKQKTYNKQKNKLTFMDIIKGNFLNRDEVKVHYKYFLFIFSLLMVMIYSNHLVNKKIEHVNKLKEETEEYKSRNAYAQSRLIKIRMESELGKEMVQDSLVSLESHPMKLLIKVDSIDDKAVQ</sequence>
<dbReference type="Pfam" id="PF19579">
    <property type="entry name" value="FtsL_2"/>
    <property type="match status" value="1"/>
</dbReference>
<dbReference type="AlphaFoldDB" id="A0A3G8XZP7"/>
<protein>
    <recommendedName>
        <fullName evidence="5">S-adenosyl-methyltransferase</fullName>
    </recommendedName>
</protein>
<evidence type="ECO:0000256" key="2">
    <source>
        <dbReference type="SAM" id="Phobius"/>
    </source>
</evidence>
<keyword evidence="2" id="KW-1133">Transmembrane helix</keyword>
<feature type="coiled-coil region" evidence="1">
    <location>
        <begin position="54"/>
        <end position="81"/>
    </location>
</feature>
<evidence type="ECO:0000313" key="3">
    <source>
        <dbReference type="EMBL" id="AZI38735.1"/>
    </source>
</evidence>
<keyword evidence="4" id="KW-1185">Reference proteome</keyword>
<evidence type="ECO:0000313" key="4">
    <source>
        <dbReference type="Proteomes" id="UP000281810"/>
    </source>
</evidence>
<dbReference type="EMBL" id="CP034161">
    <property type="protein sequence ID" value="AZI38735.1"/>
    <property type="molecule type" value="Genomic_DNA"/>
</dbReference>
<dbReference type="OrthoDB" id="1450665at2"/>
<dbReference type="InterPro" id="IPR045755">
    <property type="entry name" value="FtsL-like"/>
</dbReference>
<dbReference type="Proteomes" id="UP000281810">
    <property type="component" value="Chromosome"/>
</dbReference>
<feature type="transmembrane region" description="Helical" evidence="2">
    <location>
        <begin position="36"/>
        <end position="54"/>
    </location>
</feature>
<dbReference type="RefSeq" id="WP_124801061.1">
    <property type="nucleotide sequence ID" value="NZ_CP034161.1"/>
</dbReference>
<keyword evidence="2" id="KW-0812">Transmembrane</keyword>
<keyword evidence="2" id="KW-0472">Membrane</keyword>
<proteinExistence type="predicted"/>
<evidence type="ECO:0000256" key="1">
    <source>
        <dbReference type="SAM" id="Coils"/>
    </source>
</evidence>
<gene>
    <name evidence="3" type="ORF">EIB74_01610</name>
</gene>
<keyword evidence="1" id="KW-0175">Coiled coil</keyword>
<reference evidence="4" key="1">
    <citation type="submission" date="2018-11" db="EMBL/GenBank/DDBJ databases">
        <title>Proposal to divide the Flavobacteriaceae and reorganize its genera based on Amino Acid Identity values calculated from whole genome sequences.</title>
        <authorList>
            <person name="Nicholson A.C."/>
            <person name="Gulvik C.A."/>
            <person name="Whitney A.M."/>
            <person name="Humrighouse B.W."/>
            <person name="Bell M."/>
            <person name="Holmes B."/>
            <person name="Steigerwalt A.B."/>
            <person name="Villarma A."/>
            <person name="Sheth M."/>
            <person name="Batra D."/>
            <person name="Pryor J."/>
            <person name="Bernardet J.-F."/>
            <person name="Hugo C."/>
            <person name="Kampfer P."/>
            <person name="Newman J.D."/>
            <person name="McQuiston J.R."/>
        </authorList>
    </citation>
    <scope>NUCLEOTIDE SEQUENCE [LARGE SCALE GENOMIC DNA]</scope>
    <source>
        <strain evidence="4">F5649</strain>
    </source>
</reference>
<accession>A0A3G8XZP7</accession>
<evidence type="ECO:0008006" key="5">
    <source>
        <dbReference type="Google" id="ProtNLM"/>
    </source>
</evidence>